<feature type="transmembrane region" description="Helical" evidence="1">
    <location>
        <begin position="44"/>
        <end position="66"/>
    </location>
</feature>
<evidence type="ECO:0000313" key="3">
    <source>
        <dbReference type="Proteomes" id="UP000305792"/>
    </source>
</evidence>
<dbReference type="AlphaFoldDB" id="A0A4S8PMR8"/>
<protein>
    <recommendedName>
        <fullName evidence="4">DUF4190 domain-containing protein</fullName>
    </recommendedName>
</protein>
<comment type="caution">
    <text evidence="2">The sequence shown here is derived from an EMBL/GenBank/DDBJ whole genome shotgun (WGS) entry which is preliminary data.</text>
</comment>
<reference evidence="2 3" key="1">
    <citation type="journal article" date="2018" name="Int. J. Syst. Evol. Microbiol.">
        <title>Glycomyces paridis sp. nov., isolated from the medicinal plant Paris polyphylla.</title>
        <authorList>
            <person name="Fang X.M."/>
            <person name="Bai J.L."/>
            <person name="Su J."/>
            <person name="Zhao L.L."/>
            <person name="Liu H.Y."/>
            <person name="Ma B.P."/>
            <person name="Zhang Y.Q."/>
            <person name="Yu L.Y."/>
        </authorList>
    </citation>
    <scope>NUCLEOTIDE SEQUENCE [LARGE SCALE GENOMIC DNA]</scope>
    <source>
        <strain evidence="2 3">CPCC 204357</strain>
    </source>
</reference>
<name>A0A4S8PMR8_9ACTN</name>
<gene>
    <name evidence="2" type="ORF">E9998_01025</name>
</gene>
<dbReference type="EMBL" id="STGX01000001">
    <property type="protein sequence ID" value="THV32067.1"/>
    <property type="molecule type" value="Genomic_DNA"/>
</dbReference>
<keyword evidence="3" id="KW-1185">Reference proteome</keyword>
<keyword evidence="1" id="KW-1133">Transmembrane helix</keyword>
<evidence type="ECO:0008006" key="4">
    <source>
        <dbReference type="Google" id="ProtNLM"/>
    </source>
</evidence>
<evidence type="ECO:0000313" key="2">
    <source>
        <dbReference type="EMBL" id="THV32067.1"/>
    </source>
</evidence>
<accession>A0A4S8PMR8</accession>
<dbReference type="OrthoDB" id="5193968at2"/>
<feature type="transmembrane region" description="Helical" evidence="1">
    <location>
        <begin position="78"/>
        <end position="100"/>
    </location>
</feature>
<keyword evidence="1" id="KW-0472">Membrane</keyword>
<dbReference type="Proteomes" id="UP000305792">
    <property type="component" value="Unassembled WGS sequence"/>
</dbReference>
<organism evidence="2 3">
    <name type="scientific">Glycomyces paridis</name>
    <dbReference type="NCBI Taxonomy" id="2126555"/>
    <lineage>
        <taxon>Bacteria</taxon>
        <taxon>Bacillati</taxon>
        <taxon>Actinomycetota</taxon>
        <taxon>Actinomycetes</taxon>
        <taxon>Glycomycetales</taxon>
        <taxon>Glycomycetaceae</taxon>
        <taxon>Glycomyces</taxon>
    </lineage>
</organism>
<evidence type="ECO:0000256" key="1">
    <source>
        <dbReference type="SAM" id="Phobius"/>
    </source>
</evidence>
<proteinExistence type="predicted"/>
<keyword evidence="1" id="KW-0812">Transmembrane</keyword>
<dbReference type="RefSeq" id="WP_136527841.1">
    <property type="nucleotide sequence ID" value="NZ_STGX01000001.1"/>
</dbReference>
<sequence length="135" mass="14004">MAYPPPAPYPQPMPTPQGNGFGVTGLVTGIIGAVFAFIPVVNVFIAVPLGIIAIIFGIIGLVKAGSRGGKGKGTGGTGLVLGLIAVIGTFAINVMVFNAASDYVDEEWQKACDEAGLTDEECGDWDDWETDFETP</sequence>
<feature type="transmembrane region" description="Helical" evidence="1">
    <location>
        <begin position="20"/>
        <end position="38"/>
    </location>
</feature>